<keyword evidence="2" id="KW-0503">Monooxygenase</keyword>
<keyword evidence="2" id="KW-0560">Oxidoreductase</keyword>
<dbReference type="Pfam" id="PF16170">
    <property type="entry name" value="DUF4873"/>
    <property type="match status" value="1"/>
</dbReference>
<proteinExistence type="predicted"/>
<accession>A0A448I081</accession>
<sequence length="226" mass="24402">MTSIVLGRVCDLGPELSAISAIEVPADQARLRDARFDAGTDSWSLTTADGRCISARILIDTRPSTEPTIAVHGMPNYFRIPGPDTTAQSRLVAHCLELLRRSGSTRIEARARIQLRRRPLRALATKFYLTGSIPTDEHVYDGAATLTLAEGDIAVHARLSGHLDAIDGRYHWRGSIAGELPDEVLTKQRSVTVSTTGSSAPARVMERTPWGGYTVTGVGAPPFAID</sequence>
<evidence type="ECO:0000313" key="3">
    <source>
        <dbReference type="Proteomes" id="UP000282551"/>
    </source>
</evidence>
<organism evidence="2 3">
    <name type="scientific">Mycolicibacterium chitae</name>
    <name type="common">Mycobacterium chitae</name>
    <dbReference type="NCBI Taxonomy" id="1792"/>
    <lineage>
        <taxon>Bacteria</taxon>
        <taxon>Bacillati</taxon>
        <taxon>Actinomycetota</taxon>
        <taxon>Actinomycetes</taxon>
        <taxon>Mycobacteriales</taxon>
        <taxon>Mycobacteriaceae</taxon>
        <taxon>Mycolicibacterium</taxon>
    </lineage>
</organism>
<keyword evidence="3" id="KW-1185">Reference proteome</keyword>
<dbReference type="Gene3D" id="3.50.50.60">
    <property type="entry name" value="FAD/NAD(P)-binding domain"/>
    <property type="match status" value="1"/>
</dbReference>
<dbReference type="OrthoDB" id="3683556at2"/>
<dbReference type="RefSeq" id="WP_126332562.1">
    <property type="nucleotide sequence ID" value="NZ_AP022604.1"/>
</dbReference>
<reference evidence="2 3" key="1">
    <citation type="submission" date="2018-12" db="EMBL/GenBank/DDBJ databases">
        <authorList>
            <consortium name="Pathogen Informatics"/>
        </authorList>
    </citation>
    <scope>NUCLEOTIDE SEQUENCE [LARGE SCALE GENOMIC DNA]</scope>
    <source>
        <strain evidence="2 3">NCTC10485</strain>
    </source>
</reference>
<dbReference type="InterPro" id="IPR036188">
    <property type="entry name" value="FAD/NAD-bd_sf"/>
</dbReference>
<feature type="domain" description="DUF4873" evidence="1">
    <location>
        <begin position="138"/>
        <end position="225"/>
    </location>
</feature>
<dbReference type="EMBL" id="LR134355">
    <property type="protein sequence ID" value="VEG45898.1"/>
    <property type="molecule type" value="Genomic_DNA"/>
</dbReference>
<evidence type="ECO:0000313" key="2">
    <source>
        <dbReference type="EMBL" id="VEG45898.1"/>
    </source>
</evidence>
<dbReference type="GO" id="GO:0004497">
    <property type="term" value="F:monooxygenase activity"/>
    <property type="evidence" value="ECO:0007669"/>
    <property type="project" value="UniProtKB-KW"/>
</dbReference>
<evidence type="ECO:0000259" key="1">
    <source>
        <dbReference type="Pfam" id="PF16170"/>
    </source>
</evidence>
<dbReference type="Proteomes" id="UP000282551">
    <property type="component" value="Chromosome"/>
</dbReference>
<name>A0A448I081_MYCCI</name>
<protein>
    <submittedName>
        <fullName evidence="2">Monooxygenase</fullName>
    </submittedName>
</protein>
<gene>
    <name evidence="2" type="ORF">NCTC10485_00824</name>
</gene>
<dbReference type="AlphaFoldDB" id="A0A448I081"/>
<dbReference type="InterPro" id="IPR032371">
    <property type="entry name" value="DUF4873"/>
</dbReference>